<dbReference type="Proteomes" id="UP001202717">
    <property type="component" value="Chromosome"/>
</dbReference>
<feature type="transmembrane region" description="Helical" evidence="10">
    <location>
        <begin position="141"/>
        <end position="158"/>
    </location>
</feature>
<sequence length="714" mass="77952">MENHEDHKNHEKKEMDHSKMNHGKEDHSEMDHSKMEDSKSDDHSKMDHSKMDHSDGAIPMGMAGHDHHKMMIADFKKRFWVTLVLTIPILFFSPMIQEFFGYEFLLPGNPYVLFALSTIVYFYGGWPFLKGFVSEIKKGAPGMMTLISMAISVAYFYSSATVFGLQGVDFFWELATLIAIMLIGHWIEMKSVLGASKALQLLVSMMPAEAHRVIGDTIEDIALEDLLKDDVILVKPGEKVPADGIITEGSSYLNESMLTGESKPVKKETKDKVIGGSVNGNSTIKVKVEHTGKDSYLNKVITMVEEAQKTKSKMQNLSDRAAKWLTYIALAIGFGTLAVWLLLGFPFVYALERMVTVMVIACPHALGLAIPLVVAISTAVSAQNGLLIRNRTAFEESRKISTLLFDKTGTLTKGDFGVTRIESVNAAYSSEEILRFSSALEQSSEHPIAVGIIKKVKEDKITIPSPENFNAITGKGVEAKVEGKQVKVVSPGYLRDEKITIPEDAYSDAAETVVFVLIEGELAGYIALADEIRPESEDAIKVFKKNNIKVFMATGDNEKTAKAVSDKLGLDGYYAEVLPHQKVEIVKELQDKGEFVAMTGDGVNDAPALAQANVGVAVGSGSDIAAETADIILVNSNPQDIANLILFGKATYNKMIQNLIWATGYNVVAIPLAAGVLYSSGFVLGPALGAVFMSLSTIIVAINAQLLKRKIGKK</sequence>
<dbReference type="SUPFAM" id="SSF81653">
    <property type="entry name" value="Calcium ATPase, transduction domain A"/>
    <property type="match status" value="1"/>
</dbReference>
<keyword evidence="10" id="KW-1003">Cell membrane</keyword>
<keyword evidence="8 10" id="KW-1133">Transmembrane helix</keyword>
<name>A0ABY7RW08_9FLAO</name>
<evidence type="ECO:0000256" key="3">
    <source>
        <dbReference type="ARBA" id="ARBA00022692"/>
    </source>
</evidence>
<feature type="transmembrane region" description="Helical" evidence="10">
    <location>
        <begin position="355"/>
        <end position="382"/>
    </location>
</feature>
<dbReference type="InterPro" id="IPR023214">
    <property type="entry name" value="HAD_sf"/>
</dbReference>
<dbReference type="RefSeq" id="WP_249993502.1">
    <property type="nucleotide sequence ID" value="NZ_CP116221.1"/>
</dbReference>
<comment type="similarity">
    <text evidence="2 10">Belongs to the cation transport ATPase (P-type) (TC 3.A.3) family. Type IB subfamily.</text>
</comment>
<feature type="transmembrane region" description="Helical" evidence="10">
    <location>
        <begin position="170"/>
        <end position="187"/>
    </location>
</feature>
<evidence type="ECO:0000313" key="13">
    <source>
        <dbReference type="EMBL" id="WCO01316.1"/>
    </source>
</evidence>
<feature type="domain" description="P-type ATPase A" evidence="12">
    <location>
        <begin position="205"/>
        <end position="305"/>
    </location>
</feature>
<accession>A0ABY7RW08</accession>
<keyword evidence="14" id="KW-1185">Reference proteome</keyword>
<evidence type="ECO:0000256" key="6">
    <source>
        <dbReference type="ARBA" id="ARBA00022840"/>
    </source>
</evidence>
<dbReference type="Pfam" id="PF00702">
    <property type="entry name" value="Hydrolase"/>
    <property type="match status" value="1"/>
</dbReference>
<dbReference type="NCBIfam" id="TIGR01494">
    <property type="entry name" value="ATPase_P-type"/>
    <property type="match status" value="1"/>
</dbReference>
<dbReference type="InterPro" id="IPR023299">
    <property type="entry name" value="ATPase_P-typ_cyto_dom_N"/>
</dbReference>
<evidence type="ECO:0000313" key="14">
    <source>
        <dbReference type="Proteomes" id="UP001202717"/>
    </source>
</evidence>
<dbReference type="Pfam" id="PF00122">
    <property type="entry name" value="E1-E2_ATPase"/>
    <property type="match status" value="1"/>
</dbReference>
<dbReference type="EMBL" id="CP116221">
    <property type="protein sequence ID" value="WCO01316.1"/>
    <property type="molecule type" value="Genomic_DNA"/>
</dbReference>
<keyword evidence="9 10" id="KW-0472">Membrane</keyword>
<comment type="subcellular location">
    <subcellularLocation>
        <location evidence="10">Cell membrane</location>
    </subcellularLocation>
    <subcellularLocation>
        <location evidence="1">Endomembrane system</location>
        <topology evidence="1">Multi-pass membrane protein</topology>
    </subcellularLocation>
</comment>
<evidence type="ECO:0000259" key="12">
    <source>
        <dbReference type="Pfam" id="PF00122"/>
    </source>
</evidence>
<keyword evidence="7" id="KW-1278">Translocase</keyword>
<dbReference type="EC" id="3.6.3.-" evidence="13"/>
<dbReference type="InterPro" id="IPR023298">
    <property type="entry name" value="ATPase_P-typ_TM_dom_sf"/>
</dbReference>
<evidence type="ECO:0000256" key="2">
    <source>
        <dbReference type="ARBA" id="ARBA00006024"/>
    </source>
</evidence>
<dbReference type="InterPro" id="IPR008250">
    <property type="entry name" value="ATPase_P-typ_transduc_dom_A_sf"/>
</dbReference>
<dbReference type="InterPro" id="IPR018303">
    <property type="entry name" value="ATPase_P-typ_P_site"/>
</dbReference>
<dbReference type="InterPro" id="IPR059000">
    <property type="entry name" value="ATPase_P-type_domA"/>
</dbReference>
<keyword evidence="3 10" id="KW-0812">Transmembrane</keyword>
<feature type="transmembrane region" description="Helical" evidence="10">
    <location>
        <begin position="659"/>
        <end position="678"/>
    </location>
</feature>
<dbReference type="SFLD" id="SFLDS00003">
    <property type="entry name" value="Haloacid_Dehalogenase"/>
    <property type="match status" value="1"/>
</dbReference>
<feature type="transmembrane region" description="Helical" evidence="10">
    <location>
        <begin position="684"/>
        <end position="704"/>
    </location>
</feature>
<evidence type="ECO:0000256" key="11">
    <source>
        <dbReference type="SAM" id="MobiDB-lite"/>
    </source>
</evidence>
<reference evidence="13 14" key="1">
    <citation type="submission" date="2023-01" db="EMBL/GenBank/DDBJ databases">
        <title>Psychroserpens ponticola sp. nov., isolated from seawater.</title>
        <authorList>
            <person name="Kristyanto S."/>
            <person name="Jung J."/>
            <person name="Kim J.M."/>
            <person name="Jeon C.O."/>
        </authorList>
    </citation>
    <scope>NUCLEOTIDE SEQUENCE [LARGE SCALE GENOMIC DNA]</scope>
    <source>
        <strain evidence="13 14">MSW6</strain>
    </source>
</reference>
<feature type="region of interest" description="Disordered" evidence="11">
    <location>
        <begin position="1"/>
        <end position="51"/>
    </location>
</feature>
<dbReference type="NCBIfam" id="TIGR01511">
    <property type="entry name" value="ATPase-IB1_Cu"/>
    <property type="match status" value="1"/>
</dbReference>
<evidence type="ECO:0000256" key="1">
    <source>
        <dbReference type="ARBA" id="ARBA00004127"/>
    </source>
</evidence>
<dbReference type="SFLD" id="SFLDF00027">
    <property type="entry name" value="p-type_atpase"/>
    <property type="match status" value="1"/>
</dbReference>
<evidence type="ECO:0000256" key="5">
    <source>
        <dbReference type="ARBA" id="ARBA00022741"/>
    </source>
</evidence>
<dbReference type="NCBIfam" id="TIGR01512">
    <property type="entry name" value="ATPase-IB2_Cd"/>
    <property type="match status" value="1"/>
</dbReference>
<dbReference type="Gene3D" id="2.70.150.10">
    <property type="entry name" value="Calcium-transporting ATPase, cytoplasmic transduction domain A"/>
    <property type="match status" value="1"/>
</dbReference>
<dbReference type="PRINTS" id="PR00120">
    <property type="entry name" value="HATPASE"/>
</dbReference>
<feature type="transmembrane region" description="Helical" evidence="10">
    <location>
        <begin position="108"/>
        <end position="129"/>
    </location>
</feature>
<dbReference type="GO" id="GO:0016787">
    <property type="term" value="F:hydrolase activity"/>
    <property type="evidence" value="ECO:0007669"/>
    <property type="project" value="UniProtKB-KW"/>
</dbReference>
<evidence type="ECO:0000256" key="9">
    <source>
        <dbReference type="ARBA" id="ARBA00023136"/>
    </source>
</evidence>
<protein>
    <submittedName>
        <fullName evidence="13">Copper-translocating P-type ATPase</fullName>
        <ecNumber evidence="13">3.6.3.-</ecNumber>
    </submittedName>
</protein>
<evidence type="ECO:0000256" key="7">
    <source>
        <dbReference type="ARBA" id="ARBA00022967"/>
    </source>
</evidence>
<dbReference type="InterPro" id="IPR001757">
    <property type="entry name" value="P_typ_ATPase"/>
</dbReference>
<dbReference type="SFLD" id="SFLDG00002">
    <property type="entry name" value="C1.7:_P-type_atpase_like"/>
    <property type="match status" value="1"/>
</dbReference>
<keyword evidence="13" id="KW-0378">Hydrolase</keyword>
<keyword evidence="6 10" id="KW-0067">ATP-binding</keyword>
<dbReference type="InterPro" id="IPR027256">
    <property type="entry name" value="P-typ_ATPase_IB"/>
</dbReference>
<feature type="transmembrane region" description="Helical" evidence="10">
    <location>
        <begin position="324"/>
        <end position="349"/>
    </location>
</feature>
<dbReference type="InterPro" id="IPR036412">
    <property type="entry name" value="HAD-like_sf"/>
</dbReference>
<dbReference type="SUPFAM" id="SSF81665">
    <property type="entry name" value="Calcium ATPase, transmembrane domain M"/>
    <property type="match status" value="1"/>
</dbReference>
<dbReference type="PANTHER" id="PTHR43520">
    <property type="entry name" value="ATP7, ISOFORM B"/>
    <property type="match status" value="1"/>
</dbReference>
<evidence type="ECO:0000256" key="8">
    <source>
        <dbReference type="ARBA" id="ARBA00022989"/>
    </source>
</evidence>
<dbReference type="PRINTS" id="PR00119">
    <property type="entry name" value="CATATPASE"/>
</dbReference>
<dbReference type="SUPFAM" id="SSF56784">
    <property type="entry name" value="HAD-like"/>
    <property type="match status" value="1"/>
</dbReference>
<dbReference type="Gene3D" id="3.40.50.1000">
    <property type="entry name" value="HAD superfamily/HAD-like"/>
    <property type="match status" value="1"/>
</dbReference>
<dbReference type="InterPro" id="IPR044492">
    <property type="entry name" value="P_typ_ATPase_HD_dom"/>
</dbReference>
<feature type="transmembrane region" description="Helical" evidence="10">
    <location>
        <begin position="79"/>
        <end position="96"/>
    </location>
</feature>
<dbReference type="Gene3D" id="3.40.1110.10">
    <property type="entry name" value="Calcium-transporting ATPase, cytoplasmic domain N"/>
    <property type="match status" value="1"/>
</dbReference>
<dbReference type="NCBIfam" id="TIGR01525">
    <property type="entry name" value="ATPase-IB_hvy"/>
    <property type="match status" value="1"/>
</dbReference>
<dbReference type="PANTHER" id="PTHR43520:SF8">
    <property type="entry name" value="P-TYPE CU(+) TRANSPORTER"/>
    <property type="match status" value="1"/>
</dbReference>
<gene>
    <name evidence="13" type="ORF">MUN68_014760</name>
</gene>
<evidence type="ECO:0000256" key="4">
    <source>
        <dbReference type="ARBA" id="ARBA00022723"/>
    </source>
</evidence>
<keyword evidence="4 10" id="KW-0479">Metal-binding</keyword>
<dbReference type="PROSITE" id="PS00154">
    <property type="entry name" value="ATPASE_E1_E2"/>
    <property type="match status" value="1"/>
</dbReference>
<organism evidence="13 14">
    <name type="scientific">Psychroserpens ponticola</name>
    <dbReference type="NCBI Taxonomy" id="2932268"/>
    <lineage>
        <taxon>Bacteria</taxon>
        <taxon>Pseudomonadati</taxon>
        <taxon>Bacteroidota</taxon>
        <taxon>Flavobacteriia</taxon>
        <taxon>Flavobacteriales</taxon>
        <taxon>Flavobacteriaceae</taxon>
        <taxon>Psychroserpens</taxon>
    </lineage>
</organism>
<proteinExistence type="inferred from homology"/>
<evidence type="ECO:0000256" key="10">
    <source>
        <dbReference type="RuleBase" id="RU362081"/>
    </source>
</evidence>
<keyword evidence="5 10" id="KW-0547">Nucleotide-binding</keyword>